<organism evidence="1 2">
    <name type="scientific">Paraburkholderia phymatum</name>
    <dbReference type="NCBI Taxonomy" id="148447"/>
    <lineage>
        <taxon>Bacteria</taxon>
        <taxon>Pseudomonadati</taxon>
        <taxon>Pseudomonadota</taxon>
        <taxon>Betaproteobacteria</taxon>
        <taxon>Burkholderiales</taxon>
        <taxon>Burkholderiaceae</taxon>
        <taxon>Paraburkholderia</taxon>
    </lineage>
</organism>
<protein>
    <submittedName>
        <fullName evidence="1">Uncharacterized protein</fullName>
    </submittedName>
</protein>
<evidence type="ECO:0000313" key="1">
    <source>
        <dbReference type="EMBL" id="MEX3930855.1"/>
    </source>
</evidence>
<comment type="caution">
    <text evidence="1">The sequence shown here is derived from an EMBL/GenBank/DDBJ whole genome shotgun (WGS) entry which is preliminary data.</text>
</comment>
<evidence type="ECO:0000313" key="2">
    <source>
        <dbReference type="Proteomes" id="UP001558850"/>
    </source>
</evidence>
<name>A0ACC6TTZ7_9BURK</name>
<sequence length="138" mass="15284">MATRQTITKKSAAKNIAVVEAALADFGPYPFPKRSDFFFDFPRGVDFGVKGAAGNPAGVAASWSDEKVRAARLQKNGVKVTFNGETREFRSVKEAFREFRLPIEKHIKFRGVLKASKKEAFTSAKGEVYMFTLVEAAE</sequence>
<dbReference type="Proteomes" id="UP001558850">
    <property type="component" value="Unassembled WGS sequence"/>
</dbReference>
<keyword evidence="2" id="KW-1185">Reference proteome</keyword>
<gene>
    <name evidence="1" type="ORF">AB4Y32_03380</name>
</gene>
<proteinExistence type="predicted"/>
<dbReference type="EMBL" id="JBFRCH010000001">
    <property type="protein sequence ID" value="MEX3930855.1"/>
    <property type="molecule type" value="Genomic_DNA"/>
</dbReference>
<accession>A0ACC6TTZ7</accession>
<reference evidence="1" key="1">
    <citation type="submission" date="2024-07" db="EMBL/GenBank/DDBJ databases">
        <title>A survey of Mimosa microsymbionts across Brazilian biomes reveals a high diversity of Paraburkholderia nodulating endemic species, but also that Cupriavidus is common as a symbiont of widespread species.</title>
        <authorList>
            <person name="Rouws L."/>
            <person name="Barauna A."/>
            <person name="Beukes C."/>
            <person name="Rouws J.R.C."/>
            <person name="De Faria S.M."/>
            <person name="Gross E."/>
            <person name="Bueno Dos Reis Junior F."/>
            <person name="Simon M.F."/>
            <person name="Maluk M."/>
            <person name="Odee D.W."/>
            <person name="Kenicer G."/>
            <person name="Young J.P.W."/>
            <person name="Reis V.M."/>
            <person name="Zilli J."/>
            <person name="James E.K."/>
        </authorList>
    </citation>
    <scope>NUCLEOTIDE SEQUENCE</scope>
    <source>
        <strain evidence="1">EG181B</strain>
    </source>
</reference>